<dbReference type="Proteomes" id="UP000322454">
    <property type="component" value="Unassembled WGS sequence"/>
</dbReference>
<reference evidence="3 4" key="1">
    <citation type="submission" date="2019-01" db="EMBL/GenBank/DDBJ databases">
        <title>Insights into ecological role of a new deltaproteobacterial order Candidatus Sinidesulfobacterales (Sva0485) by metagenomics and metatranscriptomics.</title>
        <authorList>
            <person name="Tan S."/>
            <person name="Liu J."/>
            <person name="Fang Y."/>
            <person name="Hedlund B."/>
            <person name="Lian Z.-H."/>
            <person name="Huang L.-Y."/>
            <person name="Li J.-T."/>
            <person name="Huang L.-N."/>
            <person name="Li W.-J."/>
            <person name="Jiang H.-C."/>
            <person name="Dong H.-L."/>
            <person name="Shu W.-S."/>
        </authorList>
    </citation>
    <scope>NUCLEOTIDE SEQUENCE [LARGE SCALE GENOMIC DNA]</scope>
    <source>
        <strain evidence="3">AP4</strain>
    </source>
</reference>
<organism evidence="3 4">
    <name type="scientific">Candidatus Acidulodesulfobacterium acidiphilum</name>
    <dbReference type="NCBI Taxonomy" id="2597224"/>
    <lineage>
        <taxon>Bacteria</taxon>
        <taxon>Deltaproteobacteria</taxon>
        <taxon>Candidatus Acidulodesulfobacterales</taxon>
        <taxon>Candidatus Acidulodesulfobacterium</taxon>
    </lineage>
</organism>
<protein>
    <submittedName>
        <fullName evidence="3">Uncharacterized protein</fullName>
    </submittedName>
</protein>
<dbReference type="EMBL" id="SHMQ01000005">
    <property type="protein sequence ID" value="RZV39955.1"/>
    <property type="molecule type" value="Genomic_DNA"/>
</dbReference>
<feature type="region of interest" description="Disordered" evidence="2">
    <location>
        <begin position="164"/>
        <end position="185"/>
    </location>
</feature>
<evidence type="ECO:0000256" key="1">
    <source>
        <dbReference type="SAM" id="Coils"/>
    </source>
</evidence>
<evidence type="ECO:0000256" key="2">
    <source>
        <dbReference type="SAM" id="MobiDB-lite"/>
    </source>
</evidence>
<comment type="caution">
    <text evidence="3">The sequence shown here is derived from an EMBL/GenBank/DDBJ whole genome shotgun (WGS) entry which is preliminary data.</text>
</comment>
<name>A0A520XFU2_9DELT</name>
<feature type="coiled-coil region" evidence="1">
    <location>
        <begin position="31"/>
        <end position="65"/>
    </location>
</feature>
<proteinExistence type="predicted"/>
<keyword evidence="1" id="KW-0175">Coiled coil</keyword>
<evidence type="ECO:0000313" key="4">
    <source>
        <dbReference type="Proteomes" id="UP000322454"/>
    </source>
</evidence>
<dbReference type="AlphaFoldDB" id="A0A520XFU2"/>
<sequence length="212" mass="25071">MKYSSVIKRLTFYKKELSLISSKISRSDSAVSNLKKKIKNDEKQIKKIKKKIKKYGLLIEDLTEKIFIINKEYKLDGITPFKNESNAYIINYQLKNLLKKEETKLLKLVRRKNKFLRLKKYLKNEQNSLIADVNGVKRSKKRFKQLIAGLNIYIKSLKMKKDKNYNGYQSKKPGNNSRDNKKNRLLKRKVIKLIKNLKNKSRNSGVIFQIIK</sequence>
<evidence type="ECO:0000313" key="3">
    <source>
        <dbReference type="EMBL" id="RZV39955.1"/>
    </source>
</evidence>
<accession>A0A520XFU2</accession>
<gene>
    <name evidence="3" type="ORF">EVJ48_03275</name>
</gene>